<proteinExistence type="predicted"/>
<dbReference type="RefSeq" id="WP_307244850.1">
    <property type="nucleotide sequence ID" value="NZ_JAUSQZ010000001.1"/>
</dbReference>
<gene>
    <name evidence="2" type="ORF">J2S57_003806</name>
</gene>
<evidence type="ECO:0000313" key="2">
    <source>
        <dbReference type="EMBL" id="MDP9828057.1"/>
    </source>
</evidence>
<dbReference type="Proteomes" id="UP001235712">
    <property type="component" value="Unassembled WGS sequence"/>
</dbReference>
<name>A0ABT9P5V9_9ACTN</name>
<keyword evidence="3" id="KW-1185">Reference proteome</keyword>
<organism evidence="2 3">
    <name type="scientific">Kineosporia succinea</name>
    <dbReference type="NCBI Taxonomy" id="84632"/>
    <lineage>
        <taxon>Bacteria</taxon>
        <taxon>Bacillati</taxon>
        <taxon>Actinomycetota</taxon>
        <taxon>Actinomycetes</taxon>
        <taxon>Kineosporiales</taxon>
        <taxon>Kineosporiaceae</taxon>
        <taxon>Kineosporia</taxon>
    </lineage>
</organism>
<accession>A0ABT9P5V9</accession>
<dbReference type="Gene3D" id="1.10.30.50">
    <property type="match status" value="1"/>
</dbReference>
<dbReference type="EMBL" id="JAUSQZ010000001">
    <property type="protein sequence ID" value="MDP9828057.1"/>
    <property type="molecule type" value="Genomic_DNA"/>
</dbReference>
<feature type="region of interest" description="Disordered" evidence="1">
    <location>
        <begin position="89"/>
        <end position="118"/>
    </location>
</feature>
<evidence type="ECO:0008006" key="4">
    <source>
        <dbReference type="Google" id="ProtNLM"/>
    </source>
</evidence>
<reference evidence="2 3" key="1">
    <citation type="submission" date="2023-07" db="EMBL/GenBank/DDBJ databases">
        <title>Sequencing the genomes of 1000 actinobacteria strains.</title>
        <authorList>
            <person name="Klenk H.-P."/>
        </authorList>
    </citation>
    <scope>NUCLEOTIDE SEQUENCE [LARGE SCALE GENOMIC DNA]</scope>
    <source>
        <strain evidence="2 3">DSM 44388</strain>
    </source>
</reference>
<comment type="caution">
    <text evidence="2">The sequence shown here is derived from an EMBL/GenBank/DDBJ whole genome shotgun (WGS) entry which is preliminary data.</text>
</comment>
<evidence type="ECO:0000256" key="1">
    <source>
        <dbReference type="SAM" id="MobiDB-lite"/>
    </source>
</evidence>
<sequence>MPTKRTRTTGDPALKTYARKQLRAAILIEVKAGRGCEKPRCLMRTRAIAWWLPRTSPWSYDLDEILTRDQGGSPTDPHNVRPAHARCNRSAGAGLTNSKRRARAAAARGPLDVHLDDW</sequence>
<protein>
    <recommendedName>
        <fullName evidence="4">HNH endonuclease</fullName>
    </recommendedName>
</protein>
<evidence type="ECO:0000313" key="3">
    <source>
        <dbReference type="Proteomes" id="UP001235712"/>
    </source>
</evidence>